<dbReference type="PANTHER" id="PTHR43376:SF1">
    <property type="entry name" value="OLIGOPEPTIDE TRANSPORT SYSTEM PERMEASE PROTEIN"/>
    <property type="match status" value="1"/>
</dbReference>
<dbReference type="GO" id="GO:0005886">
    <property type="term" value="C:plasma membrane"/>
    <property type="evidence" value="ECO:0007669"/>
    <property type="project" value="UniProtKB-SubCell"/>
</dbReference>
<dbReference type="RefSeq" id="WP_110271778.1">
    <property type="nucleotide sequence ID" value="NZ_CP029289.2"/>
</dbReference>
<dbReference type="Proteomes" id="UP000248044">
    <property type="component" value="Chromosome"/>
</dbReference>
<feature type="transmembrane region" description="Helical" evidence="5">
    <location>
        <begin position="147"/>
        <end position="169"/>
    </location>
</feature>
<feature type="transmembrane region" description="Helical" evidence="5">
    <location>
        <begin position="302"/>
        <end position="326"/>
    </location>
</feature>
<evidence type="ECO:0000313" key="7">
    <source>
        <dbReference type="EMBL" id="AWR95900.1"/>
    </source>
</evidence>
<organism evidence="7 8">
    <name type="scientific">Acidianus brierleyi</name>
    <dbReference type="NCBI Taxonomy" id="41673"/>
    <lineage>
        <taxon>Archaea</taxon>
        <taxon>Thermoproteota</taxon>
        <taxon>Thermoprotei</taxon>
        <taxon>Sulfolobales</taxon>
        <taxon>Sulfolobaceae</taxon>
        <taxon>Acidianus</taxon>
    </lineage>
</organism>
<dbReference type="KEGG" id="abri:DFR85_04135"/>
<feature type="transmembrane region" description="Helical" evidence="5">
    <location>
        <begin position="189"/>
        <end position="210"/>
    </location>
</feature>
<dbReference type="CDD" id="cd06261">
    <property type="entry name" value="TM_PBP2"/>
    <property type="match status" value="1"/>
</dbReference>
<dbReference type="Gene3D" id="1.10.3720.10">
    <property type="entry name" value="MetI-like"/>
    <property type="match status" value="1"/>
</dbReference>
<sequence length="333" mass="36713">MNKIWLIRRFAMAFITIIVTIIISWALIEYSPDSPANALLSNVRLNEASNPKFAQIYASELQFYNSLVPHGNPIVGALSYLMNVLHGNMGLDVISEVPVTTIIATALPWTIFIVSTSLIISFFIGIRIGQKMGYKRGTKTDSSLTTFFTVLRSIPLYISGALLLFLLGFEFHLFPSGGAYSANVTIGPNLGFIISVLYHSTLPILTLTLANLAGWALHMRANTIYTLGEDYVSFAEVRGIKDKLIETKYVGRNALLPLYTSLIIGIGFSFGGSVFVEEIFSYPGVGNLLYYAITNNDYTLEMGIFIIIITAVVVGVLLADLTYSLIDPRVRHE</sequence>
<keyword evidence="4 5" id="KW-0472">Membrane</keyword>
<reference evidence="7 8" key="1">
    <citation type="submission" date="2018-05" db="EMBL/GenBank/DDBJ databases">
        <title>Complete Genome Sequences of Extremely Thermoacidophilic, Metal-Mobilizing Type-Strain Members of the Archaeal Family Sulfolobaceae: Acidianus brierleyi DSM-1651T, Acidianus sulfidivorans DSM-18786T, Metallosphaera hakonensis DSM-7519T, and Metallosphaera prunae DSM-10039T.</title>
        <authorList>
            <person name="Counts J.A."/>
            <person name="Kelly R.M."/>
        </authorList>
    </citation>
    <scope>NUCLEOTIDE SEQUENCE [LARGE SCALE GENOMIC DNA]</scope>
    <source>
        <strain evidence="7 8">DSM 1651</strain>
    </source>
</reference>
<proteinExistence type="inferred from homology"/>
<dbReference type="Pfam" id="PF00528">
    <property type="entry name" value="BPD_transp_1"/>
    <property type="match status" value="1"/>
</dbReference>
<gene>
    <name evidence="7" type="ORF">DFR85_04135</name>
</gene>
<accession>A0A2U9IIQ0</accession>
<dbReference type="EMBL" id="CP029289">
    <property type="protein sequence ID" value="AWR95900.1"/>
    <property type="molecule type" value="Genomic_DNA"/>
</dbReference>
<comment type="similarity">
    <text evidence="5">Belongs to the binding-protein-dependent transport system permease family.</text>
</comment>
<dbReference type="GeneID" id="36831317"/>
<evidence type="ECO:0000256" key="5">
    <source>
        <dbReference type="RuleBase" id="RU363032"/>
    </source>
</evidence>
<dbReference type="SUPFAM" id="SSF161098">
    <property type="entry name" value="MetI-like"/>
    <property type="match status" value="1"/>
</dbReference>
<evidence type="ECO:0000256" key="3">
    <source>
        <dbReference type="ARBA" id="ARBA00022989"/>
    </source>
</evidence>
<comment type="subcellular location">
    <subcellularLocation>
        <location evidence="5">Cell membrane</location>
        <topology evidence="5">Multi-pass membrane protein</topology>
    </subcellularLocation>
    <subcellularLocation>
        <location evidence="1">Membrane</location>
        <topology evidence="1">Multi-pass membrane protein</topology>
    </subcellularLocation>
</comment>
<feature type="transmembrane region" description="Helical" evidence="5">
    <location>
        <begin position="106"/>
        <end position="126"/>
    </location>
</feature>
<evidence type="ECO:0000256" key="2">
    <source>
        <dbReference type="ARBA" id="ARBA00022692"/>
    </source>
</evidence>
<keyword evidence="2 5" id="KW-0812">Transmembrane</keyword>
<dbReference type="OrthoDB" id="44105at2157"/>
<name>A0A2U9IIQ0_9CREN</name>
<feature type="transmembrane region" description="Helical" evidence="5">
    <location>
        <begin position="258"/>
        <end position="282"/>
    </location>
</feature>
<evidence type="ECO:0000256" key="4">
    <source>
        <dbReference type="ARBA" id="ARBA00023136"/>
    </source>
</evidence>
<evidence type="ECO:0000259" key="6">
    <source>
        <dbReference type="PROSITE" id="PS50928"/>
    </source>
</evidence>
<feature type="domain" description="ABC transmembrane type-1" evidence="6">
    <location>
        <begin position="107"/>
        <end position="318"/>
    </location>
</feature>
<feature type="transmembrane region" description="Helical" evidence="5">
    <location>
        <begin position="7"/>
        <end position="28"/>
    </location>
</feature>
<dbReference type="PROSITE" id="PS50928">
    <property type="entry name" value="ABC_TM1"/>
    <property type="match status" value="1"/>
</dbReference>
<dbReference type="PANTHER" id="PTHR43376">
    <property type="entry name" value="OLIGOPEPTIDE TRANSPORT SYSTEM PERMEASE PROTEIN"/>
    <property type="match status" value="1"/>
</dbReference>
<evidence type="ECO:0000313" key="8">
    <source>
        <dbReference type="Proteomes" id="UP000248044"/>
    </source>
</evidence>
<evidence type="ECO:0000256" key="1">
    <source>
        <dbReference type="ARBA" id="ARBA00004141"/>
    </source>
</evidence>
<protein>
    <submittedName>
        <fullName evidence="7">ABC transporter permease</fullName>
    </submittedName>
</protein>
<keyword evidence="3 5" id="KW-1133">Transmembrane helix</keyword>
<dbReference type="GO" id="GO:0055085">
    <property type="term" value="P:transmembrane transport"/>
    <property type="evidence" value="ECO:0007669"/>
    <property type="project" value="InterPro"/>
</dbReference>
<keyword evidence="8" id="KW-1185">Reference proteome</keyword>
<dbReference type="InterPro" id="IPR035906">
    <property type="entry name" value="MetI-like_sf"/>
</dbReference>
<keyword evidence="5" id="KW-0813">Transport</keyword>
<dbReference type="InterPro" id="IPR000515">
    <property type="entry name" value="MetI-like"/>
</dbReference>
<dbReference type="AlphaFoldDB" id="A0A2U9IIQ0"/>